<evidence type="ECO:0000259" key="5">
    <source>
        <dbReference type="Pfam" id="PF13377"/>
    </source>
</evidence>
<feature type="domain" description="Transcriptional regulator LacI/GalR-like sensor" evidence="5">
    <location>
        <begin position="115"/>
        <end position="272"/>
    </location>
</feature>
<proteinExistence type="predicted"/>
<sequence length="291" mass="31255">MSTVGFVFVRQVGAPRFEAFFNEILSGLEAVLVPAGTELLVQTVEDTAQELAVYHHWHTTGVVEAVVLKDIRDDDDRIHQLTELGLPFVLLADVTQTGEYAALRSDNAQAMRDSVAFFARRGHRVVARVSGPASLVHSQIRTEAGREEAARTELRITVAEGDYSTQSGYDATEELLALTPRPTAIVYDNDLMALGGLEAATQAGVAVPDDLSILAWDDSVACQLVVPTVSALSHDVQEMGEQLGQALLALTQDHRALSLQASQPVIVERESTAGPEAMPKDAADRALDTAG</sequence>
<evidence type="ECO:0000256" key="1">
    <source>
        <dbReference type="ARBA" id="ARBA00023015"/>
    </source>
</evidence>
<evidence type="ECO:0000256" key="3">
    <source>
        <dbReference type="ARBA" id="ARBA00023163"/>
    </source>
</evidence>
<keyword evidence="7" id="KW-1185">Reference proteome</keyword>
<organism evidence="6 7">
    <name type="scientific">Kribbella italica</name>
    <dbReference type="NCBI Taxonomy" id="1540520"/>
    <lineage>
        <taxon>Bacteria</taxon>
        <taxon>Bacillati</taxon>
        <taxon>Actinomycetota</taxon>
        <taxon>Actinomycetes</taxon>
        <taxon>Propionibacteriales</taxon>
        <taxon>Kribbellaceae</taxon>
        <taxon>Kribbella</taxon>
    </lineage>
</organism>
<dbReference type="PANTHER" id="PTHR30146">
    <property type="entry name" value="LACI-RELATED TRANSCRIPTIONAL REPRESSOR"/>
    <property type="match status" value="1"/>
</dbReference>
<protein>
    <submittedName>
        <fullName evidence="6">DNA-binding LacI/PurR family transcriptional regulator</fullName>
    </submittedName>
</protein>
<dbReference type="InterPro" id="IPR046335">
    <property type="entry name" value="LacI/GalR-like_sensor"/>
</dbReference>
<gene>
    <name evidence="6" type="ORF">HDA39_002498</name>
</gene>
<evidence type="ECO:0000313" key="7">
    <source>
        <dbReference type="Proteomes" id="UP000549971"/>
    </source>
</evidence>
<accession>A0A7W9J5H7</accession>
<keyword evidence="1" id="KW-0805">Transcription regulation</keyword>
<evidence type="ECO:0000313" key="6">
    <source>
        <dbReference type="EMBL" id="MBB5835764.1"/>
    </source>
</evidence>
<keyword evidence="2 6" id="KW-0238">DNA-binding</keyword>
<evidence type="ECO:0000256" key="4">
    <source>
        <dbReference type="SAM" id="MobiDB-lite"/>
    </source>
</evidence>
<dbReference type="GO" id="GO:0000976">
    <property type="term" value="F:transcription cis-regulatory region binding"/>
    <property type="evidence" value="ECO:0007669"/>
    <property type="project" value="TreeGrafter"/>
</dbReference>
<dbReference type="InterPro" id="IPR028082">
    <property type="entry name" value="Peripla_BP_I"/>
</dbReference>
<evidence type="ECO:0000256" key="2">
    <source>
        <dbReference type="ARBA" id="ARBA00023125"/>
    </source>
</evidence>
<dbReference type="PANTHER" id="PTHR30146:SF155">
    <property type="entry name" value="ALANINE RACEMASE"/>
    <property type="match status" value="1"/>
</dbReference>
<dbReference type="EMBL" id="JACHMY010000001">
    <property type="protein sequence ID" value="MBB5835764.1"/>
    <property type="molecule type" value="Genomic_DNA"/>
</dbReference>
<dbReference type="Pfam" id="PF13377">
    <property type="entry name" value="Peripla_BP_3"/>
    <property type="match status" value="1"/>
</dbReference>
<dbReference type="Proteomes" id="UP000549971">
    <property type="component" value="Unassembled WGS sequence"/>
</dbReference>
<dbReference type="GO" id="GO:0003700">
    <property type="term" value="F:DNA-binding transcription factor activity"/>
    <property type="evidence" value="ECO:0007669"/>
    <property type="project" value="TreeGrafter"/>
</dbReference>
<dbReference type="AlphaFoldDB" id="A0A7W9J5H7"/>
<comment type="caution">
    <text evidence="6">The sequence shown here is derived from an EMBL/GenBank/DDBJ whole genome shotgun (WGS) entry which is preliminary data.</text>
</comment>
<dbReference type="RefSeq" id="WP_184795371.1">
    <property type="nucleotide sequence ID" value="NZ_JACHMY010000001.1"/>
</dbReference>
<keyword evidence="3" id="KW-0804">Transcription</keyword>
<dbReference type="SUPFAM" id="SSF53822">
    <property type="entry name" value="Periplasmic binding protein-like I"/>
    <property type="match status" value="1"/>
</dbReference>
<dbReference type="Gene3D" id="3.40.50.2300">
    <property type="match status" value="2"/>
</dbReference>
<reference evidence="6 7" key="1">
    <citation type="submission" date="2020-08" db="EMBL/GenBank/DDBJ databases">
        <title>Sequencing the genomes of 1000 actinobacteria strains.</title>
        <authorList>
            <person name="Klenk H.-P."/>
        </authorList>
    </citation>
    <scope>NUCLEOTIDE SEQUENCE [LARGE SCALE GENOMIC DNA]</scope>
    <source>
        <strain evidence="6 7">DSM 28967</strain>
    </source>
</reference>
<name>A0A7W9J5H7_9ACTN</name>
<feature type="region of interest" description="Disordered" evidence="4">
    <location>
        <begin position="269"/>
        <end position="291"/>
    </location>
</feature>
<feature type="compositionally biased region" description="Basic and acidic residues" evidence="4">
    <location>
        <begin position="278"/>
        <end position="291"/>
    </location>
</feature>